<dbReference type="PANTHER" id="PTHR33121">
    <property type="entry name" value="CYCLIC DI-GMP PHOSPHODIESTERASE PDEF"/>
    <property type="match status" value="1"/>
</dbReference>
<dbReference type="AlphaFoldDB" id="A0A3N1PAW3"/>
<dbReference type="SUPFAM" id="SSF55073">
    <property type="entry name" value="Nucleotide cyclase"/>
    <property type="match status" value="1"/>
</dbReference>
<keyword evidence="1" id="KW-0472">Membrane</keyword>
<evidence type="ECO:0000313" key="5">
    <source>
        <dbReference type="Proteomes" id="UP000268033"/>
    </source>
</evidence>
<dbReference type="InterPro" id="IPR050706">
    <property type="entry name" value="Cyclic-di-GMP_PDE-like"/>
</dbReference>
<sequence length="571" mass="64171">MAPQWLAVGGSAGTALMFMLLWGLGFRQKRFLQKRCDHLQQQLKVRDELANQARTGWVVLDQNLDIHSVSTSLNNLFDDPKGAVGSHVSALALPWPLAALRAWRDGKSAFFEQQVPDYQLWGYRRDGLLWVQITCQRGLQQQLRTLRQQLQKDGLTGLLNRQGFILRLAAEGLGGALLVQLNLSRFRLLNDNLGLDAGDNLLRRLGELVEGALRHGEFAARPDGDTFWLRLDGTKPWQERLEGLIKVLGEAVDRSIPQGFPLAVKAGICEAEEGMDLWEGLRRADFACHLASDQPWVRFSADHPVLVQRLQASKWAKAVSHAINTDNFLLFYQPLESLKPQHGPLRAEVLVRMLGEDGEMLSPGRFLAATEDFRLTSRLDRWVIKAVIDWLGKHPQLHDHLVLAVNLSGQSLSDSRFALAIRQWLAEAAVPAKTLCIEITESVAIDNLKEARRFMRALQEVGVRFALDDFGSGFSSFKYLQALPVDYVKIDGSLIQDLLRSRRDRAIVRGIASVCRGLSLPVVAEFVDKPELLEFVRRLGLDYAQGNLIGRPSRLDLLPLEWQEQQDEVVG</sequence>
<dbReference type="InterPro" id="IPR029787">
    <property type="entry name" value="Nucleotide_cyclase"/>
</dbReference>
<dbReference type="Proteomes" id="UP000268033">
    <property type="component" value="Unassembled WGS sequence"/>
</dbReference>
<keyword evidence="1" id="KW-0812">Transmembrane</keyword>
<name>A0A3N1PAW3_9GAMM</name>
<gene>
    <name evidence="4" type="ORF">EDC28_10564</name>
</gene>
<evidence type="ECO:0000259" key="3">
    <source>
        <dbReference type="PROSITE" id="PS50887"/>
    </source>
</evidence>
<reference evidence="4 5" key="1">
    <citation type="submission" date="2018-11" db="EMBL/GenBank/DDBJ databases">
        <title>Genomic Encyclopedia of Type Strains, Phase IV (KMG-IV): sequencing the most valuable type-strain genomes for metagenomic binning, comparative biology and taxonomic classification.</title>
        <authorList>
            <person name="Goeker M."/>
        </authorList>
    </citation>
    <scope>NUCLEOTIDE SEQUENCE [LARGE SCALE GENOMIC DNA]</scope>
    <source>
        <strain evidence="4 5">DSM 21945</strain>
    </source>
</reference>
<dbReference type="InterPro" id="IPR000160">
    <property type="entry name" value="GGDEF_dom"/>
</dbReference>
<proteinExistence type="predicted"/>
<dbReference type="CDD" id="cd01948">
    <property type="entry name" value="EAL"/>
    <property type="match status" value="1"/>
</dbReference>
<feature type="transmembrane region" description="Helical" evidence="1">
    <location>
        <begin position="6"/>
        <end position="25"/>
    </location>
</feature>
<organism evidence="4 5">
    <name type="scientific">Gallaecimonas pentaromativorans</name>
    <dbReference type="NCBI Taxonomy" id="584787"/>
    <lineage>
        <taxon>Bacteria</taxon>
        <taxon>Pseudomonadati</taxon>
        <taxon>Pseudomonadota</taxon>
        <taxon>Gammaproteobacteria</taxon>
        <taxon>Enterobacterales</taxon>
        <taxon>Gallaecimonadaceae</taxon>
        <taxon>Gallaecimonas</taxon>
    </lineage>
</organism>
<dbReference type="InterPro" id="IPR043128">
    <property type="entry name" value="Rev_trsase/Diguanyl_cyclase"/>
</dbReference>
<dbReference type="Pfam" id="PF00990">
    <property type="entry name" value="GGDEF"/>
    <property type="match status" value="1"/>
</dbReference>
<dbReference type="SMART" id="SM00052">
    <property type="entry name" value="EAL"/>
    <property type="match status" value="1"/>
</dbReference>
<dbReference type="EMBL" id="RJUL01000005">
    <property type="protein sequence ID" value="ROQ25755.1"/>
    <property type="molecule type" value="Genomic_DNA"/>
</dbReference>
<dbReference type="Gene3D" id="3.20.20.450">
    <property type="entry name" value="EAL domain"/>
    <property type="match status" value="1"/>
</dbReference>
<dbReference type="Gene3D" id="3.30.70.270">
    <property type="match status" value="1"/>
</dbReference>
<dbReference type="InterPro" id="IPR035919">
    <property type="entry name" value="EAL_sf"/>
</dbReference>
<protein>
    <submittedName>
        <fullName evidence="4">Diguanylate cyclase (GGDEF)-like protein</fullName>
    </submittedName>
</protein>
<accession>A0A3N1PAW3</accession>
<evidence type="ECO:0000259" key="2">
    <source>
        <dbReference type="PROSITE" id="PS50883"/>
    </source>
</evidence>
<evidence type="ECO:0000313" key="4">
    <source>
        <dbReference type="EMBL" id="ROQ25755.1"/>
    </source>
</evidence>
<feature type="domain" description="GGDEF" evidence="3">
    <location>
        <begin position="174"/>
        <end position="309"/>
    </location>
</feature>
<dbReference type="PANTHER" id="PTHR33121:SF23">
    <property type="entry name" value="CYCLIC DI-GMP PHOSPHODIESTERASE PDEB"/>
    <property type="match status" value="1"/>
</dbReference>
<feature type="domain" description="EAL" evidence="2">
    <location>
        <begin position="312"/>
        <end position="566"/>
    </location>
</feature>
<dbReference type="SUPFAM" id="SSF141868">
    <property type="entry name" value="EAL domain-like"/>
    <property type="match status" value="1"/>
</dbReference>
<dbReference type="GO" id="GO:0071111">
    <property type="term" value="F:cyclic-guanylate-specific phosphodiesterase activity"/>
    <property type="evidence" value="ECO:0007669"/>
    <property type="project" value="InterPro"/>
</dbReference>
<dbReference type="InterPro" id="IPR001633">
    <property type="entry name" value="EAL_dom"/>
</dbReference>
<dbReference type="PROSITE" id="PS50887">
    <property type="entry name" value="GGDEF"/>
    <property type="match status" value="1"/>
</dbReference>
<evidence type="ECO:0000256" key="1">
    <source>
        <dbReference type="SAM" id="Phobius"/>
    </source>
</evidence>
<keyword evidence="1" id="KW-1133">Transmembrane helix</keyword>
<dbReference type="PROSITE" id="PS50883">
    <property type="entry name" value="EAL"/>
    <property type="match status" value="1"/>
</dbReference>
<comment type="caution">
    <text evidence="4">The sequence shown here is derived from an EMBL/GenBank/DDBJ whole genome shotgun (WGS) entry which is preliminary data.</text>
</comment>
<keyword evidence="5" id="KW-1185">Reference proteome</keyword>
<dbReference type="STRING" id="584787.GCA_001247655_02821"/>
<dbReference type="Pfam" id="PF00563">
    <property type="entry name" value="EAL"/>
    <property type="match status" value="1"/>
</dbReference>
<dbReference type="SMART" id="SM00267">
    <property type="entry name" value="GGDEF"/>
    <property type="match status" value="1"/>
</dbReference>